<reference evidence="7" key="1">
    <citation type="submission" date="2023-05" db="EMBL/GenBank/DDBJ databases">
        <title>Sedimentitalea sp. nov. JM2-8.</title>
        <authorList>
            <person name="Huang J."/>
        </authorList>
    </citation>
    <scope>NUCLEOTIDE SEQUENCE [LARGE SCALE GENOMIC DNA]</scope>
    <source>
        <strain evidence="7">KHS03</strain>
    </source>
</reference>
<evidence type="ECO:0000256" key="5">
    <source>
        <dbReference type="SAM" id="Phobius"/>
    </source>
</evidence>
<evidence type="ECO:0000256" key="4">
    <source>
        <dbReference type="ARBA" id="ARBA00023136"/>
    </source>
</evidence>
<keyword evidence="4 5" id="KW-0472">Membrane</keyword>
<comment type="subcellular location">
    <subcellularLocation>
        <location evidence="1">Membrane</location>
        <topology evidence="1">Multi-pass membrane protein</topology>
    </subcellularLocation>
</comment>
<organism evidence="6 7">
    <name type="scientific">Sedimentitalea todarodis</name>
    <dbReference type="NCBI Taxonomy" id="1631240"/>
    <lineage>
        <taxon>Bacteria</taxon>
        <taxon>Pseudomonadati</taxon>
        <taxon>Pseudomonadota</taxon>
        <taxon>Alphaproteobacteria</taxon>
        <taxon>Rhodobacterales</taxon>
        <taxon>Paracoccaceae</taxon>
        <taxon>Sedimentitalea</taxon>
    </lineage>
</organism>
<evidence type="ECO:0008006" key="8">
    <source>
        <dbReference type="Google" id="ProtNLM"/>
    </source>
</evidence>
<evidence type="ECO:0000256" key="1">
    <source>
        <dbReference type="ARBA" id="ARBA00004141"/>
    </source>
</evidence>
<dbReference type="InterPro" id="IPR035952">
    <property type="entry name" value="Rhomboid-like_sf"/>
</dbReference>
<keyword evidence="2 5" id="KW-0812">Transmembrane</keyword>
<evidence type="ECO:0000313" key="7">
    <source>
        <dbReference type="Proteomes" id="UP001255416"/>
    </source>
</evidence>
<dbReference type="RefSeq" id="WP_316776434.1">
    <property type="nucleotide sequence ID" value="NZ_JASMWN010000008.1"/>
</dbReference>
<evidence type="ECO:0000313" key="6">
    <source>
        <dbReference type="EMBL" id="MDU9004583.1"/>
    </source>
</evidence>
<feature type="transmembrane region" description="Helical" evidence="5">
    <location>
        <begin position="95"/>
        <end position="114"/>
    </location>
</feature>
<feature type="transmembrane region" description="Helical" evidence="5">
    <location>
        <begin position="66"/>
        <end position="83"/>
    </location>
</feature>
<proteinExistence type="predicted"/>
<dbReference type="Gene3D" id="1.20.1540.10">
    <property type="entry name" value="Rhomboid-like"/>
    <property type="match status" value="1"/>
</dbReference>
<sequence>MKHIRRIPFTILFLSIMVLANWFAGTLAGTLPAETLSNWGISHQTVVTGDLARLITGTFLSHDLGMFLRQLIFAGAVIGYFEWHGSTLRTAITYFSIDIVGSVIVLFAVVPLVAAIPEIGQADARATLDVGMSAGGFGLIGAILASWPHKWLLLGAVVAAIVVKVWYDLDVIADSAHLICLLIGFAVQQTLSVRSRSWDRKEGLR</sequence>
<evidence type="ECO:0000256" key="2">
    <source>
        <dbReference type="ARBA" id="ARBA00022692"/>
    </source>
</evidence>
<dbReference type="EMBL" id="JASMWN010000008">
    <property type="protein sequence ID" value="MDU9004583.1"/>
    <property type="molecule type" value="Genomic_DNA"/>
</dbReference>
<dbReference type="Proteomes" id="UP001255416">
    <property type="component" value="Unassembled WGS sequence"/>
</dbReference>
<accession>A0ABU3VEH6</accession>
<protein>
    <recommendedName>
        <fullName evidence="8">Peptidase S54 rhomboid domain-containing protein</fullName>
    </recommendedName>
</protein>
<comment type="caution">
    <text evidence="6">The sequence shown here is derived from an EMBL/GenBank/DDBJ whole genome shotgun (WGS) entry which is preliminary data.</text>
</comment>
<evidence type="ECO:0000256" key="3">
    <source>
        <dbReference type="ARBA" id="ARBA00022989"/>
    </source>
</evidence>
<name>A0ABU3VEH6_9RHOB</name>
<dbReference type="SUPFAM" id="SSF144091">
    <property type="entry name" value="Rhomboid-like"/>
    <property type="match status" value="1"/>
</dbReference>
<keyword evidence="7" id="KW-1185">Reference proteome</keyword>
<keyword evidence="3 5" id="KW-1133">Transmembrane helix</keyword>
<gene>
    <name evidence="6" type="ORF">QO231_12060</name>
</gene>